<evidence type="ECO:0000313" key="2">
    <source>
        <dbReference type="EMBL" id="CAH9059941.1"/>
    </source>
</evidence>
<sequence length="113" mass="12764">MNKRQSEEKGTVMLARPPLEPPPWSAGEFRIWNKTSELCFNSFLFCLCFYFELHVILVVFLFPVVVLLIDRVSVPVILGLILPVSGLASYVALNEVADSKSIPRAHDWICKSV</sequence>
<dbReference type="AlphaFoldDB" id="A0A9P0YIZ5"/>
<gene>
    <name evidence="2" type="ORF">CEURO_LOCUS1491</name>
</gene>
<keyword evidence="1" id="KW-1133">Transmembrane helix</keyword>
<dbReference type="EMBL" id="CAMAPE010000004">
    <property type="protein sequence ID" value="CAH9059941.1"/>
    <property type="molecule type" value="Genomic_DNA"/>
</dbReference>
<organism evidence="2 3">
    <name type="scientific">Cuscuta europaea</name>
    <name type="common">European dodder</name>
    <dbReference type="NCBI Taxonomy" id="41803"/>
    <lineage>
        <taxon>Eukaryota</taxon>
        <taxon>Viridiplantae</taxon>
        <taxon>Streptophyta</taxon>
        <taxon>Embryophyta</taxon>
        <taxon>Tracheophyta</taxon>
        <taxon>Spermatophyta</taxon>
        <taxon>Magnoliopsida</taxon>
        <taxon>eudicotyledons</taxon>
        <taxon>Gunneridae</taxon>
        <taxon>Pentapetalae</taxon>
        <taxon>asterids</taxon>
        <taxon>lamiids</taxon>
        <taxon>Solanales</taxon>
        <taxon>Convolvulaceae</taxon>
        <taxon>Cuscuteae</taxon>
        <taxon>Cuscuta</taxon>
        <taxon>Cuscuta subgen. Cuscuta</taxon>
    </lineage>
</organism>
<name>A0A9P0YIZ5_CUSEU</name>
<feature type="transmembrane region" description="Helical" evidence="1">
    <location>
        <begin position="72"/>
        <end position="93"/>
    </location>
</feature>
<comment type="caution">
    <text evidence="2">The sequence shown here is derived from an EMBL/GenBank/DDBJ whole genome shotgun (WGS) entry which is preliminary data.</text>
</comment>
<proteinExistence type="predicted"/>
<feature type="transmembrane region" description="Helical" evidence="1">
    <location>
        <begin position="38"/>
        <end position="66"/>
    </location>
</feature>
<evidence type="ECO:0000313" key="3">
    <source>
        <dbReference type="Proteomes" id="UP001152484"/>
    </source>
</evidence>
<keyword evidence="3" id="KW-1185">Reference proteome</keyword>
<protein>
    <submittedName>
        <fullName evidence="2">Uncharacterized protein</fullName>
    </submittedName>
</protein>
<reference evidence="2" key="1">
    <citation type="submission" date="2022-07" db="EMBL/GenBank/DDBJ databases">
        <authorList>
            <person name="Macas J."/>
            <person name="Novak P."/>
            <person name="Neumann P."/>
        </authorList>
    </citation>
    <scope>NUCLEOTIDE SEQUENCE</scope>
</reference>
<keyword evidence="1" id="KW-0472">Membrane</keyword>
<keyword evidence="1" id="KW-0812">Transmembrane</keyword>
<dbReference type="Proteomes" id="UP001152484">
    <property type="component" value="Unassembled WGS sequence"/>
</dbReference>
<dbReference type="OrthoDB" id="1326670at2759"/>
<accession>A0A9P0YIZ5</accession>
<evidence type="ECO:0000256" key="1">
    <source>
        <dbReference type="SAM" id="Phobius"/>
    </source>
</evidence>